<dbReference type="AlphaFoldDB" id="A0AAE2CAV7"/>
<keyword evidence="2" id="KW-1185">Reference proteome</keyword>
<accession>A0AAE2CAV7</accession>
<protein>
    <submittedName>
        <fullName evidence="1">Uncharacterized protein</fullName>
    </submittedName>
</protein>
<evidence type="ECO:0000313" key="2">
    <source>
        <dbReference type="Proteomes" id="UP001293254"/>
    </source>
</evidence>
<sequence length="106" mass="11892">MVCEWARKRRMVFGCGQVAQTISSRPVCRWLGRLMCASVGSRWLAGPWIVFASDRRPCGYNIFGNFSQLAMVGGSFPEEKGQSQFGAVNGKGSIWYRSWVECMWAG</sequence>
<proteinExistence type="predicted"/>
<organism evidence="1 2">
    <name type="scientific">Sesamum alatum</name>
    <dbReference type="NCBI Taxonomy" id="300844"/>
    <lineage>
        <taxon>Eukaryota</taxon>
        <taxon>Viridiplantae</taxon>
        <taxon>Streptophyta</taxon>
        <taxon>Embryophyta</taxon>
        <taxon>Tracheophyta</taxon>
        <taxon>Spermatophyta</taxon>
        <taxon>Magnoliopsida</taxon>
        <taxon>eudicotyledons</taxon>
        <taxon>Gunneridae</taxon>
        <taxon>Pentapetalae</taxon>
        <taxon>asterids</taxon>
        <taxon>lamiids</taxon>
        <taxon>Lamiales</taxon>
        <taxon>Pedaliaceae</taxon>
        <taxon>Sesamum</taxon>
    </lineage>
</organism>
<reference evidence="1" key="2">
    <citation type="journal article" date="2024" name="Plant">
        <title>Genomic evolution and insights into agronomic trait innovations of Sesamum species.</title>
        <authorList>
            <person name="Miao H."/>
            <person name="Wang L."/>
            <person name="Qu L."/>
            <person name="Liu H."/>
            <person name="Sun Y."/>
            <person name="Le M."/>
            <person name="Wang Q."/>
            <person name="Wei S."/>
            <person name="Zheng Y."/>
            <person name="Lin W."/>
            <person name="Duan Y."/>
            <person name="Cao H."/>
            <person name="Xiong S."/>
            <person name="Wang X."/>
            <person name="Wei L."/>
            <person name="Li C."/>
            <person name="Ma Q."/>
            <person name="Ju M."/>
            <person name="Zhao R."/>
            <person name="Li G."/>
            <person name="Mu C."/>
            <person name="Tian Q."/>
            <person name="Mei H."/>
            <person name="Zhang T."/>
            <person name="Gao T."/>
            <person name="Zhang H."/>
        </authorList>
    </citation>
    <scope>NUCLEOTIDE SEQUENCE</scope>
    <source>
        <strain evidence="1">3651</strain>
    </source>
</reference>
<evidence type="ECO:0000313" key="1">
    <source>
        <dbReference type="EMBL" id="KAK4415474.1"/>
    </source>
</evidence>
<name>A0AAE2CAV7_9LAMI</name>
<reference evidence="1" key="1">
    <citation type="submission" date="2020-06" db="EMBL/GenBank/DDBJ databases">
        <authorList>
            <person name="Li T."/>
            <person name="Hu X."/>
            <person name="Zhang T."/>
            <person name="Song X."/>
            <person name="Zhang H."/>
            <person name="Dai N."/>
            <person name="Sheng W."/>
            <person name="Hou X."/>
            <person name="Wei L."/>
        </authorList>
    </citation>
    <scope>NUCLEOTIDE SEQUENCE</scope>
    <source>
        <strain evidence="1">3651</strain>
        <tissue evidence="1">Leaf</tissue>
    </source>
</reference>
<comment type="caution">
    <text evidence="1">The sequence shown here is derived from an EMBL/GenBank/DDBJ whole genome shotgun (WGS) entry which is preliminary data.</text>
</comment>
<dbReference type="Proteomes" id="UP001293254">
    <property type="component" value="Unassembled WGS sequence"/>
</dbReference>
<gene>
    <name evidence="1" type="ORF">Salat_2654800</name>
</gene>
<dbReference type="EMBL" id="JACGWO010000011">
    <property type="protein sequence ID" value="KAK4415474.1"/>
    <property type="molecule type" value="Genomic_DNA"/>
</dbReference>